<keyword evidence="2" id="KW-0472">Membrane</keyword>
<feature type="domain" description="PknH-like extracellular" evidence="3">
    <location>
        <begin position="138"/>
        <end position="324"/>
    </location>
</feature>
<keyword evidence="2" id="KW-1133">Transmembrane helix</keyword>
<accession>A0A6N4V1V4</accession>
<feature type="region of interest" description="Disordered" evidence="1">
    <location>
        <begin position="1"/>
        <end position="74"/>
    </location>
</feature>
<dbReference type="EMBL" id="AP022566">
    <property type="protein sequence ID" value="BBX30629.1"/>
    <property type="molecule type" value="Genomic_DNA"/>
</dbReference>
<keyword evidence="5" id="KW-1185">Reference proteome</keyword>
<evidence type="ECO:0000259" key="3">
    <source>
        <dbReference type="Pfam" id="PF14032"/>
    </source>
</evidence>
<feature type="region of interest" description="Disordered" evidence="1">
    <location>
        <begin position="103"/>
        <end position="140"/>
    </location>
</feature>
<gene>
    <name evidence="4" type="ORF">MALV_57540</name>
</gene>
<evidence type="ECO:0000256" key="2">
    <source>
        <dbReference type="SAM" id="Phobius"/>
    </source>
</evidence>
<feature type="compositionally biased region" description="Pro residues" evidence="1">
    <location>
        <begin position="60"/>
        <end position="70"/>
    </location>
</feature>
<dbReference type="KEGG" id="malv:MALV_57540"/>
<evidence type="ECO:0000313" key="5">
    <source>
        <dbReference type="Proteomes" id="UP000466906"/>
    </source>
</evidence>
<reference evidence="4 5" key="1">
    <citation type="journal article" date="2019" name="Emerg. Microbes Infect.">
        <title>Comprehensive subspecies identification of 175 nontuberculous mycobacteria species based on 7547 genomic profiles.</title>
        <authorList>
            <person name="Matsumoto Y."/>
            <person name="Kinjo T."/>
            <person name="Motooka D."/>
            <person name="Nabeya D."/>
            <person name="Jung N."/>
            <person name="Uechi K."/>
            <person name="Horii T."/>
            <person name="Iida T."/>
            <person name="Fujita J."/>
            <person name="Nakamura S."/>
        </authorList>
    </citation>
    <scope>NUCLEOTIDE SEQUENCE [LARGE SCALE GENOMIC DNA]</scope>
    <source>
        <strain evidence="4 5">JCM 12272</strain>
        <plasmid evidence="4">pJCM12272</plasmid>
    </source>
</reference>
<dbReference type="Pfam" id="PF14032">
    <property type="entry name" value="PknH_C"/>
    <property type="match status" value="1"/>
</dbReference>
<feature type="compositionally biased region" description="Low complexity" evidence="1">
    <location>
        <begin position="50"/>
        <end position="59"/>
    </location>
</feature>
<organism evidence="4 5">
    <name type="scientific">Mycolicibacterium alvei</name>
    <dbReference type="NCBI Taxonomy" id="67081"/>
    <lineage>
        <taxon>Bacteria</taxon>
        <taxon>Bacillati</taxon>
        <taxon>Actinomycetota</taxon>
        <taxon>Actinomycetes</taxon>
        <taxon>Mycobacteriales</taxon>
        <taxon>Mycobacteriaceae</taxon>
        <taxon>Mycolicibacterium</taxon>
    </lineage>
</organism>
<name>A0A6N4V1V4_9MYCO</name>
<evidence type="ECO:0000313" key="4">
    <source>
        <dbReference type="EMBL" id="BBX30629.1"/>
    </source>
</evidence>
<dbReference type="Proteomes" id="UP000466906">
    <property type="component" value="Plasmid pJCM12272"/>
</dbReference>
<feature type="transmembrane region" description="Helical" evidence="2">
    <location>
        <begin position="78"/>
        <end position="98"/>
    </location>
</feature>
<dbReference type="AlphaFoldDB" id="A0A6N4V1V4"/>
<proteinExistence type="predicted"/>
<keyword evidence="2" id="KW-0812">Transmembrane</keyword>
<feature type="compositionally biased region" description="Low complexity" evidence="1">
    <location>
        <begin position="103"/>
        <end position="135"/>
    </location>
</feature>
<geneLocation type="plasmid" evidence="4 5">
    <name>pJCM12272</name>
</geneLocation>
<dbReference type="InterPro" id="IPR038232">
    <property type="entry name" value="PknH-like_Extracell_sf"/>
</dbReference>
<dbReference type="InterPro" id="IPR026954">
    <property type="entry name" value="PknH-like_Extracell"/>
</dbReference>
<dbReference type="Gene3D" id="3.40.1000.70">
    <property type="entry name" value="PknH-like extracellular domain"/>
    <property type="match status" value="1"/>
</dbReference>
<keyword evidence="4" id="KW-0614">Plasmid</keyword>
<evidence type="ECO:0000256" key="1">
    <source>
        <dbReference type="SAM" id="MobiDB-lite"/>
    </source>
</evidence>
<protein>
    <recommendedName>
        <fullName evidence="3">PknH-like extracellular domain-containing protein</fullName>
    </recommendedName>
</protein>
<sequence length="328" mass="33813">MTGNSGYGSEPSEDATVIRPQVPRPGAPTHGADSSAPWAGAGQPTPPWQQPGGTPGWPSVTPPPPPPAPAPQSRRSPALLVACVAVAVLVAAAAVLVYNQFSGSSTSTPSTAEPSEGAPAEPTPSSTTAAPSPEEQTVNPSTIKNLLLSTDKLNHMLYTQGLAVAEEGNNAGDDAQPANCVGVYGPLEKGSYEGSGYSASIVQVIEHADGQPRERKAVMQGVAAFPGSAGAKQFFDAETARWNQCAHSDVSVGTTAGQTLVMRVFGVESAKGMTTIEWVRMGGTGWGCGRGLQVQRNVVIDVRVCDYAGSPLRIDELVDAIAKRVTSK</sequence>